<dbReference type="Proteomes" id="UP001457282">
    <property type="component" value="Unassembled WGS sequence"/>
</dbReference>
<gene>
    <name evidence="1" type="ORF">M0R45_008841</name>
</gene>
<comment type="caution">
    <text evidence="1">The sequence shown here is derived from an EMBL/GenBank/DDBJ whole genome shotgun (WGS) entry which is preliminary data.</text>
</comment>
<evidence type="ECO:0000313" key="2">
    <source>
        <dbReference type="Proteomes" id="UP001457282"/>
    </source>
</evidence>
<organism evidence="1 2">
    <name type="scientific">Rubus argutus</name>
    <name type="common">Southern blackberry</name>
    <dbReference type="NCBI Taxonomy" id="59490"/>
    <lineage>
        <taxon>Eukaryota</taxon>
        <taxon>Viridiplantae</taxon>
        <taxon>Streptophyta</taxon>
        <taxon>Embryophyta</taxon>
        <taxon>Tracheophyta</taxon>
        <taxon>Spermatophyta</taxon>
        <taxon>Magnoliopsida</taxon>
        <taxon>eudicotyledons</taxon>
        <taxon>Gunneridae</taxon>
        <taxon>Pentapetalae</taxon>
        <taxon>rosids</taxon>
        <taxon>fabids</taxon>
        <taxon>Rosales</taxon>
        <taxon>Rosaceae</taxon>
        <taxon>Rosoideae</taxon>
        <taxon>Rosoideae incertae sedis</taxon>
        <taxon>Rubus</taxon>
    </lineage>
</organism>
<dbReference type="AlphaFoldDB" id="A0AAW1Y4A0"/>
<dbReference type="EMBL" id="JBEDUW010000002">
    <property type="protein sequence ID" value="KAK9943225.1"/>
    <property type="molecule type" value="Genomic_DNA"/>
</dbReference>
<evidence type="ECO:0000313" key="1">
    <source>
        <dbReference type="EMBL" id="KAK9943225.1"/>
    </source>
</evidence>
<keyword evidence="2" id="KW-1185">Reference proteome</keyword>
<evidence type="ECO:0008006" key="3">
    <source>
        <dbReference type="Google" id="ProtNLM"/>
    </source>
</evidence>
<reference evidence="1 2" key="1">
    <citation type="journal article" date="2023" name="G3 (Bethesda)">
        <title>A chromosome-length genome assembly and annotation of blackberry (Rubus argutus, cv. 'Hillquist').</title>
        <authorList>
            <person name="Bruna T."/>
            <person name="Aryal R."/>
            <person name="Dudchenko O."/>
            <person name="Sargent D.J."/>
            <person name="Mead D."/>
            <person name="Buti M."/>
            <person name="Cavallini A."/>
            <person name="Hytonen T."/>
            <person name="Andres J."/>
            <person name="Pham M."/>
            <person name="Weisz D."/>
            <person name="Mascagni F."/>
            <person name="Usai G."/>
            <person name="Natali L."/>
            <person name="Bassil N."/>
            <person name="Fernandez G.E."/>
            <person name="Lomsadze A."/>
            <person name="Armour M."/>
            <person name="Olukolu B."/>
            <person name="Poorten T."/>
            <person name="Britton C."/>
            <person name="Davik J."/>
            <person name="Ashrafi H."/>
            <person name="Aiden E.L."/>
            <person name="Borodovsky M."/>
            <person name="Worthington M."/>
        </authorList>
    </citation>
    <scope>NUCLEOTIDE SEQUENCE [LARGE SCALE GENOMIC DNA]</scope>
    <source>
        <strain evidence="1">PI 553951</strain>
    </source>
</reference>
<name>A0AAW1Y4A0_RUBAR</name>
<accession>A0AAW1Y4A0</accession>
<proteinExistence type="predicted"/>
<protein>
    <recommendedName>
        <fullName evidence="3">MHC class I antigen</fullName>
    </recommendedName>
</protein>
<sequence>MAMTERWRCAARGGDGEQVATVLWSCKLGRERRLGAELLHDREMMRSCDDREQLGGGVVAGLQGFDLGM</sequence>